<evidence type="ECO:0000313" key="4">
    <source>
        <dbReference type="Proteomes" id="UP000006727"/>
    </source>
</evidence>
<feature type="compositionally biased region" description="Polar residues" evidence="1">
    <location>
        <begin position="316"/>
        <end position="332"/>
    </location>
</feature>
<reference evidence="3" key="3">
    <citation type="submission" date="2020-12" db="UniProtKB">
        <authorList>
            <consortium name="EnsemblPlants"/>
        </authorList>
    </citation>
    <scope>IDENTIFICATION</scope>
</reference>
<dbReference type="STRING" id="3218.A9RP84"/>
<dbReference type="AlphaFoldDB" id="A9RP84"/>
<dbReference type="Gramene" id="Pp3c19_16740V3.1">
    <property type="protein sequence ID" value="Pp3c19_16740V3.1"/>
    <property type="gene ID" value="Pp3c19_16740"/>
</dbReference>
<evidence type="ECO:0000313" key="3">
    <source>
        <dbReference type="EnsemblPlants" id="Pp3c19_16740V3.1"/>
    </source>
</evidence>
<dbReference type="EnsemblPlants" id="Pp3c19_16740V3.1">
    <property type="protein sequence ID" value="Pp3c19_16740V3.1"/>
    <property type="gene ID" value="Pp3c19_16740"/>
</dbReference>
<dbReference type="KEGG" id="ppp:112272773"/>
<dbReference type="EMBL" id="ABEU02000019">
    <property type="protein sequence ID" value="PNR34405.1"/>
    <property type="molecule type" value="Genomic_DNA"/>
</dbReference>
<sequence length="557" mass="60941">MMAAMTETVGDRKLSDGRAPFSDHLSARGFNAETSDILDCSKTLVHDLLKVQPCETPKEQDMSAMQTCIAAADSIGMKTLQHIVESLETRLQSALMHAVMQVLEPLGKEAAARVVMAERKAKIMEQEHINTKQQALAMMLRIKHSSDFMLVDAEKRLRLEQRRSQELDAKVCNLQDKIRRLQVELKRKGDFLEEMQKQSQLDPGVRSGMTSPCEGILKKRKGSPSVRPIEVKFVQRCDEFLEDECNDTATVLTPHTDEPNSVLGRGLVQFTPQNLSVQESSRAALTDNRQGPPASLLKHLGDGSAPRLSDKEINSLAASTAEQNNTLAGSKSTGEKSDVEEDLDSNDQHESRSQGLFQTADKKALSTHASSANKEDVEVNDDGFQRLIALQGVASMDMPDLQNGDSISGLKLEVGAEADADNDSSTDDEEECQFKQRNASRNAQPKSPVVTGLHDVVPGTTNEIASKSSLVEQAVVLRRCSTGRRGKQQFSPEKLGALLLKEKEEKASGYSKGAESNALAKSKGGSVDGSSNLLMESSRDSRRLMQGARQLLSLRKL</sequence>
<feature type="region of interest" description="Disordered" evidence="1">
    <location>
        <begin position="278"/>
        <end position="378"/>
    </location>
</feature>
<evidence type="ECO:0000313" key="2">
    <source>
        <dbReference type="EMBL" id="PNR34405.1"/>
    </source>
</evidence>
<reference evidence="2 4" key="1">
    <citation type="journal article" date="2008" name="Science">
        <title>The Physcomitrella genome reveals evolutionary insights into the conquest of land by plants.</title>
        <authorList>
            <person name="Rensing S."/>
            <person name="Lang D."/>
            <person name="Zimmer A."/>
            <person name="Terry A."/>
            <person name="Salamov A."/>
            <person name="Shapiro H."/>
            <person name="Nishiyama T."/>
            <person name="Perroud P.-F."/>
            <person name="Lindquist E."/>
            <person name="Kamisugi Y."/>
            <person name="Tanahashi T."/>
            <person name="Sakakibara K."/>
            <person name="Fujita T."/>
            <person name="Oishi K."/>
            <person name="Shin-I T."/>
            <person name="Kuroki Y."/>
            <person name="Toyoda A."/>
            <person name="Suzuki Y."/>
            <person name="Hashimoto A."/>
            <person name="Yamaguchi K."/>
            <person name="Sugano A."/>
            <person name="Kohara Y."/>
            <person name="Fujiyama A."/>
            <person name="Anterola A."/>
            <person name="Aoki S."/>
            <person name="Ashton N."/>
            <person name="Barbazuk W.B."/>
            <person name="Barker E."/>
            <person name="Bennetzen J."/>
            <person name="Bezanilla M."/>
            <person name="Blankenship R."/>
            <person name="Cho S.H."/>
            <person name="Dutcher S."/>
            <person name="Estelle M."/>
            <person name="Fawcett J.A."/>
            <person name="Gundlach H."/>
            <person name="Hanada K."/>
            <person name="Heyl A."/>
            <person name="Hicks K.A."/>
            <person name="Hugh J."/>
            <person name="Lohr M."/>
            <person name="Mayer K."/>
            <person name="Melkozernov A."/>
            <person name="Murata T."/>
            <person name="Nelson D."/>
            <person name="Pils B."/>
            <person name="Prigge M."/>
            <person name="Reiss B."/>
            <person name="Renner T."/>
            <person name="Rombauts S."/>
            <person name="Rushton P."/>
            <person name="Sanderfoot A."/>
            <person name="Schween G."/>
            <person name="Shiu S.-H."/>
            <person name="Stueber K."/>
            <person name="Theodoulou F.L."/>
            <person name="Tu H."/>
            <person name="Van de Peer Y."/>
            <person name="Verrier P.J."/>
            <person name="Waters E."/>
            <person name="Wood A."/>
            <person name="Yang L."/>
            <person name="Cove D."/>
            <person name="Cuming A."/>
            <person name="Hasebe M."/>
            <person name="Lucas S."/>
            <person name="Mishler D.B."/>
            <person name="Reski R."/>
            <person name="Grigoriev I."/>
            <person name="Quatrano R.S."/>
            <person name="Boore J.L."/>
        </authorList>
    </citation>
    <scope>NUCLEOTIDE SEQUENCE [LARGE SCALE GENOMIC DNA]</scope>
    <source>
        <strain evidence="3 4">cv. Gransden 2004</strain>
    </source>
</reference>
<dbReference type="Gramene" id="Pp3c19_16740V3.2">
    <property type="protein sequence ID" value="Pp3c19_16740V3.2"/>
    <property type="gene ID" value="Pp3c19_16740"/>
</dbReference>
<dbReference type="PANTHER" id="PTHR34778">
    <property type="entry name" value="OS02G0580700 PROTEIN"/>
    <property type="match status" value="1"/>
</dbReference>
<organism evidence="2">
    <name type="scientific">Physcomitrium patens</name>
    <name type="common">Spreading-leaved earth moss</name>
    <name type="synonym">Physcomitrella patens</name>
    <dbReference type="NCBI Taxonomy" id="3218"/>
    <lineage>
        <taxon>Eukaryota</taxon>
        <taxon>Viridiplantae</taxon>
        <taxon>Streptophyta</taxon>
        <taxon>Embryophyta</taxon>
        <taxon>Bryophyta</taxon>
        <taxon>Bryophytina</taxon>
        <taxon>Bryopsida</taxon>
        <taxon>Funariidae</taxon>
        <taxon>Funariales</taxon>
        <taxon>Funariaceae</taxon>
        <taxon>Physcomitrium</taxon>
    </lineage>
</organism>
<name>A9RP84_PHYPA</name>
<reference evidence="2 4" key="2">
    <citation type="journal article" date="2018" name="Plant J.">
        <title>The Physcomitrella patens chromosome-scale assembly reveals moss genome structure and evolution.</title>
        <authorList>
            <person name="Lang D."/>
            <person name="Ullrich K.K."/>
            <person name="Murat F."/>
            <person name="Fuchs J."/>
            <person name="Jenkins J."/>
            <person name="Haas F.B."/>
            <person name="Piednoel M."/>
            <person name="Gundlach H."/>
            <person name="Van Bel M."/>
            <person name="Meyberg R."/>
            <person name="Vives C."/>
            <person name="Morata J."/>
            <person name="Symeonidi A."/>
            <person name="Hiss M."/>
            <person name="Muchero W."/>
            <person name="Kamisugi Y."/>
            <person name="Saleh O."/>
            <person name="Blanc G."/>
            <person name="Decker E.L."/>
            <person name="van Gessel N."/>
            <person name="Grimwood J."/>
            <person name="Hayes R.D."/>
            <person name="Graham S.W."/>
            <person name="Gunter L.E."/>
            <person name="McDaniel S.F."/>
            <person name="Hoernstein S.N.W."/>
            <person name="Larsson A."/>
            <person name="Li F.W."/>
            <person name="Perroud P.F."/>
            <person name="Phillips J."/>
            <person name="Ranjan P."/>
            <person name="Rokshar D.S."/>
            <person name="Rothfels C.J."/>
            <person name="Schneider L."/>
            <person name="Shu S."/>
            <person name="Stevenson D.W."/>
            <person name="Thummler F."/>
            <person name="Tillich M."/>
            <person name="Villarreal Aguilar J.C."/>
            <person name="Widiez T."/>
            <person name="Wong G.K."/>
            <person name="Wymore A."/>
            <person name="Zhang Y."/>
            <person name="Zimmer A.D."/>
            <person name="Quatrano R.S."/>
            <person name="Mayer K.F.X."/>
            <person name="Goodstein D."/>
            <person name="Casacuberta J.M."/>
            <person name="Vandepoele K."/>
            <person name="Reski R."/>
            <person name="Cuming A.C."/>
            <person name="Tuskan G.A."/>
            <person name="Maumus F."/>
            <person name="Salse J."/>
            <person name="Schmutz J."/>
            <person name="Rensing S.A."/>
        </authorList>
    </citation>
    <scope>NUCLEOTIDE SEQUENCE [LARGE SCALE GENOMIC DNA]</scope>
    <source>
        <strain evidence="3 4">cv. Gransden 2004</strain>
    </source>
</reference>
<gene>
    <name evidence="3" type="primary">LOC112272773</name>
    <name evidence="2" type="ORF">PHYPA_024222</name>
</gene>
<feature type="compositionally biased region" description="Acidic residues" evidence="1">
    <location>
        <begin position="418"/>
        <end position="431"/>
    </location>
</feature>
<feature type="region of interest" description="Disordered" evidence="1">
    <location>
        <begin position="418"/>
        <end position="451"/>
    </location>
</feature>
<dbReference type="RefSeq" id="XP_024356637.1">
    <property type="nucleotide sequence ID" value="XM_024500869.2"/>
</dbReference>
<feature type="region of interest" description="Disordered" evidence="1">
    <location>
        <begin position="508"/>
        <end position="544"/>
    </location>
</feature>
<proteinExistence type="predicted"/>
<dbReference type="EnsemblPlants" id="Pp3c19_16740V3.3">
    <property type="protein sequence ID" value="Pp3c19_16740V3.3"/>
    <property type="gene ID" value="Pp3c19_16740"/>
</dbReference>
<dbReference type="OrthoDB" id="657513at2759"/>
<dbReference type="HOGENOM" id="CLU_489526_0_0_1"/>
<dbReference type="RefSeq" id="XP_024356636.1">
    <property type="nucleotide sequence ID" value="XM_024500868.2"/>
</dbReference>
<dbReference type="PaxDb" id="3218-PP1S20_29V6.1"/>
<dbReference type="Gramene" id="Pp3c19_16740V3.3">
    <property type="protein sequence ID" value="Pp3c19_16740V3.3"/>
    <property type="gene ID" value="Pp3c19_16740"/>
</dbReference>
<accession>A9RP84</accession>
<evidence type="ECO:0000256" key="1">
    <source>
        <dbReference type="SAM" id="MobiDB-lite"/>
    </source>
</evidence>
<keyword evidence="4" id="KW-1185">Reference proteome</keyword>
<protein>
    <submittedName>
        <fullName evidence="2 3">Uncharacterized protein</fullName>
    </submittedName>
</protein>
<dbReference type="Proteomes" id="UP000006727">
    <property type="component" value="Chromosome 19"/>
</dbReference>
<feature type="compositionally biased region" description="Polar residues" evidence="1">
    <location>
        <begin position="278"/>
        <end position="289"/>
    </location>
</feature>
<dbReference type="PANTHER" id="PTHR34778:SF2">
    <property type="entry name" value="OS02G0580700 PROTEIN"/>
    <property type="match status" value="1"/>
</dbReference>
<dbReference type="GeneID" id="112272773"/>
<feature type="compositionally biased region" description="Polar residues" evidence="1">
    <location>
        <begin position="435"/>
        <end position="445"/>
    </location>
</feature>
<dbReference type="EnsemblPlants" id="Pp3c19_16740V3.2">
    <property type="protein sequence ID" value="Pp3c19_16740V3.2"/>
    <property type="gene ID" value="Pp3c19_16740"/>
</dbReference>